<reference evidence="1 2" key="1">
    <citation type="submission" date="2024-04" db="EMBL/GenBank/DDBJ databases">
        <title>Tritrichomonas musculus Genome.</title>
        <authorList>
            <person name="Alves-Ferreira E."/>
            <person name="Grigg M."/>
            <person name="Lorenzi H."/>
            <person name="Galac M."/>
        </authorList>
    </citation>
    <scope>NUCLEOTIDE SEQUENCE [LARGE SCALE GENOMIC DNA]</scope>
    <source>
        <strain evidence="1 2">EAF2021</strain>
    </source>
</reference>
<evidence type="ECO:0000313" key="2">
    <source>
        <dbReference type="Proteomes" id="UP001470230"/>
    </source>
</evidence>
<dbReference type="Proteomes" id="UP001470230">
    <property type="component" value="Unassembled WGS sequence"/>
</dbReference>
<dbReference type="EMBL" id="JAPFFF010000066">
    <property type="protein sequence ID" value="KAK8836400.1"/>
    <property type="molecule type" value="Genomic_DNA"/>
</dbReference>
<protein>
    <submittedName>
        <fullName evidence="1">Uncharacterized protein</fullName>
    </submittedName>
</protein>
<proteinExistence type="predicted"/>
<gene>
    <name evidence="1" type="ORF">M9Y10_039743</name>
</gene>
<evidence type="ECO:0000313" key="1">
    <source>
        <dbReference type="EMBL" id="KAK8836400.1"/>
    </source>
</evidence>
<comment type="caution">
    <text evidence="1">The sequence shown here is derived from an EMBL/GenBank/DDBJ whole genome shotgun (WGS) entry which is preliminary data.</text>
</comment>
<accession>A0ABR2GR32</accession>
<name>A0ABR2GR32_9EUKA</name>
<organism evidence="1 2">
    <name type="scientific">Tritrichomonas musculus</name>
    <dbReference type="NCBI Taxonomy" id="1915356"/>
    <lineage>
        <taxon>Eukaryota</taxon>
        <taxon>Metamonada</taxon>
        <taxon>Parabasalia</taxon>
        <taxon>Tritrichomonadida</taxon>
        <taxon>Tritrichomonadidae</taxon>
        <taxon>Tritrichomonas</taxon>
    </lineage>
</organism>
<keyword evidence="2" id="KW-1185">Reference proteome</keyword>
<sequence>MIKKRNMNAGVNANLSLEPQAASQSTSNINNNIYINKKDDKTEEIVITRNIEVEEQQPEEDMDVRNIILQTYAQILLDQDKALLSNLIFKNCIIVPLASLQEIIRTIIHAEQVEIYLDEDVKCCATKANPIRRIEAIKIVKDNGEIVTDFKQTCNKEYNELVNKYHLSLKFAVYQ</sequence>